<dbReference type="InterPro" id="IPR009056">
    <property type="entry name" value="Cyt_c-like_dom"/>
</dbReference>
<dbReference type="EMBL" id="JAKGAS010000014">
    <property type="protein sequence ID" value="MCF2950102.1"/>
    <property type="molecule type" value="Genomic_DNA"/>
</dbReference>
<evidence type="ECO:0000256" key="5">
    <source>
        <dbReference type="ARBA" id="ARBA00023002"/>
    </source>
</evidence>
<accession>A0ABS9DCM5</accession>
<reference evidence="10 11" key="1">
    <citation type="submission" date="2022-01" db="EMBL/GenBank/DDBJ databases">
        <title>Paraglaciecola sp. G1-23.</title>
        <authorList>
            <person name="Jin M.S."/>
            <person name="Han D.M."/>
            <person name="Kim H.M."/>
            <person name="Jeon C.O."/>
        </authorList>
    </citation>
    <scope>NUCLEOTIDE SEQUENCE [LARGE SCALE GENOMIC DNA]</scope>
    <source>
        <strain evidence="10 11">G1-23</strain>
    </source>
</reference>
<sequence length="395" mass="43671">MLKFFSVSLLIQLVLSCQASSANNTISIELRDSCPPSFELTEQGVCKLVNLYQQYDSIQNVGVGGLQSALSKGRDGFTPNEIDLGRYLFFDPLLSKDGSVSCASCHIPEKGFSDDLAKSVGIGGQQTTRSAPSLWNVGFVNKLFWDARAKSLEEQAVGPLFAKNEMGNDAANLLKGLRANQTYVSLFKQTFPEHTQIDLAQVIKALVAFQSSLISLNSRYDQYAHGYHQALNENEIAGLNIFRSFVARCAECHQPPLFTNNQIAVIGVAEKNGDEFDPGAQITFNASKLRGGFKVPTLRNIAKTAPYMHAGNFTDLRDAVEFYNKGRGHEVPEGESLQLHWHIWEPNLTDKELDLVVEFLGALTDESLVPRTPRVVPSGLPVIDVKYQQNQQEQQ</sequence>
<evidence type="ECO:0000259" key="9">
    <source>
        <dbReference type="PROSITE" id="PS51007"/>
    </source>
</evidence>
<keyword evidence="11" id="KW-1185">Reference proteome</keyword>
<keyword evidence="4 8" id="KW-0732">Signal</keyword>
<dbReference type="SUPFAM" id="SSF46626">
    <property type="entry name" value="Cytochrome c"/>
    <property type="match status" value="2"/>
</dbReference>
<feature type="signal peptide" evidence="8">
    <location>
        <begin position="1"/>
        <end position="21"/>
    </location>
</feature>
<dbReference type="PANTHER" id="PTHR30600">
    <property type="entry name" value="CYTOCHROME C PEROXIDASE-RELATED"/>
    <property type="match status" value="1"/>
</dbReference>
<dbReference type="RefSeq" id="WP_235314203.1">
    <property type="nucleotide sequence ID" value="NZ_JAKGAS010000014.1"/>
</dbReference>
<dbReference type="PANTHER" id="PTHR30600:SF10">
    <property type="entry name" value="BLL6722 PROTEIN"/>
    <property type="match status" value="1"/>
</dbReference>
<feature type="domain" description="Cytochrome c" evidence="9">
    <location>
        <begin position="233"/>
        <end position="364"/>
    </location>
</feature>
<comment type="caution">
    <text evidence="10">The sequence shown here is derived from an EMBL/GenBank/DDBJ whole genome shotgun (WGS) entry which is preliminary data.</text>
</comment>
<evidence type="ECO:0000256" key="2">
    <source>
        <dbReference type="ARBA" id="ARBA00022617"/>
    </source>
</evidence>
<dbReference type="InterPro" id="IPR036909">
    <property type="entry name" value="Cyt_c-like_dom_sf"/>
</dbReference>
<keyword evidence="6 7" id="KW-0408">Iron</keyword>
<gene>
    <name evidence="10" type="ORF">L0668_18450</name>
</gene>
<dbReference type="InterPro" id="IPR051395">
    <property type="entry name" value="Cytochrome_c_Peroxidase/MauG"/>
</dbReference>
<evidence type="ECO:0000256" key="3">
    <source>
        <dbReference type="ARBA" id="ARBA00022723"/>
    </source>
</evidence>
<dbReference type="Gene3D" id="1.10.760.10">
    <property type="entry name" value="Cytochrome c-like domain"/>
    <property type="match status" value="2"/>
</dbReference>
<name>A0ABS9DCM5_9ALTE</name>
<evidence type="ECO:0000256" key="4">
    <source>
        <dbReference type="ARBA" id="ARBA00022729"/>
    </source>
</evidence>
<comment type="subcellular location">
    <subcellularLocation>
        <location evidence="1">Cell envelope</location>
    </subcellularLocation>
</comment>
<evidence type="ECO:0000256" key="8">
    <source>
        <dbReference type="SAM" id="SignalP"/>
    </source>
</evidence>
<keyword evidence="3 7" id="KW-0479">Metal-binding</keyword>
<evidence type="ECO:0000256" key="7">
    <source>
        <dbReference type="PROSITE-ProRule" id="PRU00433"/>
    </source>
</evidence>
<evidence type="ECO:0000313" key="11">
    <source>
        <dbReference type="Proteomes" id="UP001521137"/>
    </source>
</evidence>
<keyword evidence="2 7" id="KW-0349">Heme</keyword>
<feature type="domain" description="Cytochrome c" evidence="9">
    <location>
        <begin position="80"/>
        <end position="181"/>
    </location>
</feature>
<evidence type="ECO:0000256" key="6">
    <source>
        <dbReference type="ARBA" id="ARBA00023004"/>
    </source>
</evidence>
<dbReference type="Proteomes" id="UP001521137">
    <property type="component" value="Unassembled WGS sequence"/>
</dbReference>
<dbReference type="PROSITE" id="PS51257">
    <property type="entry name" value="PROKAR_LIPOPROTEIN"/>
    <property type="match status" value="1"/>
</dbReference>
<keyword evidence="5" id="KW-0560">Oxidoreductase</keyword>
<proteinExistence type="predicted"/>
<evidence type="ECO:0000256" key="1">
    <source>
        <dbReference type="ARBA" id="ARBA00004196"/>
    </source>
</evidence>
<dbReference type="InterPro" id="IPR004852">
    <property type="entry name" value="Di-haem_cyt_c_peroxidsae"/>
</dbReference>
<evidence type="ECO:0000313" key="10">
    <source>
        <dbReference type="EMBL" id="MCF2950102.1"/>
    </source>
</evidence>
<dbReference type="Pfam" id="PF03150">
    <property type="entry name" value="CCP_MauG"/>
    <property type="match status" value="1"/>
</dbReference>
<dbReference type="PROSITE" id="PS51007">
    <property type="entry name" value="CYTC"/>
    <property type="match status" value="2"/>
</dbReference>
<organism evidence="10 11">
    <name type="scientific">Paraglaciecola algarum</name>
    <dbReference type="NCBI Taxonomy" id="3050085"/>
    <lineage>
        <taxon>Bacteria</taxon>
        <taxon>Pseudomonadati</taxon>
        <taxon>Pseudomonadota</taxon>
        <taxon>Gammaproteobacteria</taxon>
        <taxon>Alteromonadales</taxon>
        <taxon>Alteromonadaceae</taxon>
        <taxon>Paraglaciecola</taxon>
    </lineage>
</organism>
<protein>
    <submittedName>
        <fullName evidence="10">C-type cytochrome</fullName>
    </submittedName>
</protein>
<feature type="chain" id="PRO_5046230572" evidence="8">
    <location>
        <begin position="22"/>
        <end position="395"/>
    </location>
</feature>